<evidence type="ECO:0000313" key="2">
    <source>
        <dbReference type="Proteomes" id="UP000565745"/>
    </source>
</evidence>
<dbReference type="EMBL" id="JACIFU010000002">
    <property type="protein sequence ID" value="MBB4174557.1"/>
    <property type="molecule type" value="Genomic_DNA"/>
</dbReference>
<comment type="caution">
    <text evidence="1">The sequence shown here is derived from an EMBL/GenBank/DDBJ whole genome shotgun (WGS) entry which is preliminary data.</text>
</comment>
<dbReference type="RefSeq" id="WP_025056644.1">
    <property type="nucleotide sequence ID" value="NZ_JACIFU010000002.1"/>
</dbReference>
<dbReference type="Gene3D" id="1.25.40.10">
    <property type="entry name" value="Tetratricopeptide repeat domain"/>
    <property type="match status" value="1"/>
</dbReference>
<accession>A0A7W6MAA9</accession>
<dbReference type="Proteomes" id="UP000565745">
    <property type="component" value="Unassembled WGS sequence"/>
</dbReference>
<dbReference type="OrthoDB" id="7183688at2"/>
<gene>
    <name evidence="1" type="ORF">GGR93_002330</name>
</gene>
<keyword evidence="2" id="KW-1185">Reference proteome</keyword>
<evidence type="ECO:0000313" key="1">
    <source>
        <dbReference type="EMBL" id="MBB4174557.1"/>
    </source>
</evidence>
<dbReference type="Pfam" id="PF21810">
    <property type="entry name" value="DUF6880"/>
    <property type="match status" value="1"/>
</dbReference>
<name>A0A7W6MAA9_9RHOB</name>
<reference evidence="1 2" key="1">
    <citation type="submission" date="2020-08" db="EMBL/GenBank/DDBJ databases">
        <title>Genomic Encyclopedia of Type Strains, Phase IV (KMG-IV): sequencing the most valuable type-strain genomes for metagenomic binning, comparative biology and taxonomic classification.</title>
        <authorList>
            <person name="Goeker M."/>
        </authorList>
    </citation>
    <scope>NUCLEOTIDE SEQUENCE [LARGE SCALE GENOMIC DNA]</scope>
    <source>
        <strain evidence="1 2">DSM 101015</strain>
    </source>
</reference>
<proteinExistence type="predicted"/>
<dbReference type="InterPro" id="IPR011990">
    <property type="entry name" value="TPR-like_helical_dom_sf"/>
</dbReference>
<dbReference type="AlphaFoldDB" id="A0A7W6MAA9"/>
<organism evidence="1 2">
    <name type="scientific">Sulfitobacter noctilucicola</name>
    <dbReference type="NCBI Taxonomy" id="1342301"/>
    <lineage>
        <taxon>Bacteria</taxon>
        <taxon>Pseudomonadati</taxon>
        <taxon>Pseudomonadota</taxon>
        <taxon>Alphaproteobacteria</taxon>
        <taxon>Rhodobacterales</taxon>
        <taxon>Roseobacteraceae</taxon>
        <taxon>Sulfitobacter</taxon>
    </lineage>
</organism>
<protein>
    <submittedName>
        <fullName evidence="1">Tetratricopeptide (TPR) repeat protein</fullName>
    </submittedName>
</protein>
<dbReference type="InterPro" id="IPR049245">
    <property type="entry name" value="DUF6880"/>
</dbReference>
<sequence length="475" mass="53214">MSKKTLNAANLKNLGADRLADLLMEVSTGSAEIKRRLRLELSHNLGPQELAHDVRKRLAAIRKSKSFVGWRKRKSLIRDLGTQADMITQKIAPDAPAEAFDLLWSFIELAPSVYERVDDSRGEVGDVFREAKMAFEQIGPRAEQEPKQLAARIWEAVQDNGYGQFDGIVPLLAPTLGDSGLDTLKTLIEADQSAPEQDAPDHAALRFLRELRGTGGPQREGSKARLRRLVLQDIAEAQGDSKGYIAQYTRSELKRPIIAAEVARLLMAEGNTDEALSMLEDANPDDPASGQIEWDQAYIDCLSALDQIDAAQEHRWAVFAATLHTGMLRDHLKRLPDFEDIEIEDRAKALAQTYDNAIAALMFFLDWSDLIGAAELIEARASEMDGDLYQVLAPAAERLRERHPLAAVLLWRSMIEHALWDGKSTRYGHTADHVMDCTAADMEITDYGRFQDHDAFMEGLRQRHKHKASFWARLP</sequence>